<dbReference type="PRINTS" id="PR00111">
    <property type="entry name" value="ABHYDROLASE"/>
</dbReference>
<reference evidence="4" key="1">
    <citation type="journal article" date="2008" name="PLoS ONE">
        <title>Survival in nuclear waste, extreme resistance, and potential applications gleaned from the genome sequence of Kineococcus radiotolerans SRS30216.</title>
        <authorList>
            <person name="Bagwell C.E."/>
            <person name="Bhat S."/>
            <person name="Hawkins G.M."/>
            <person name="Smith B.W."/>
            <person name="Biswas T."/>
            <person name="Hoover T.R."/>
            <person name="Saunders E."/>
            <person name="Han C.S."/>
            <person name="Tsodikov O.V."/>
            <person name="Shimkets L.J."/>
        </authorList>
    </citation>
    <scope>NUCLEOTIDE SEQUENCE [LARGE SCALE GENOMIC DNA]</scope>
    <source>
        <strain evidence="4">ATCC BAA-149 / DSM 14245 / SRS30216</strain>
    </source>
</reference>
<dbReference type="OrthoDB" id="8680283at2"/>
<dbReference type="Proteomes" id="UP000001116">
    <property type="component" value="Chromosome"/>
</dbReference>
<dbReference type="KEGG" id="kra:Krad_2097"/>
<evidence type="ECO:0000256" key="1">
    <source>
        <dbReference type="ARBA" id="ARBA00008645"/>
    </source>
</evidence>
<dbReference type="InterPro" id="IPR029058">
    <property type="entry name" value="AB_hydrolase_fold"/>
</dbReference>
<evidence type="ECO:0000259" key="2">
    <source>
        <dbReference type="Pfam" id="PF00561"/>
    </source>
</evidence>
<dbReference type="SUPFAM" id="SSF53474">
    <property type="entry name" value="alpha/beta-Hydrolases"/>
    <property type="match status" value="1"/>
</dbReference>
<dbReference type="STRING" id="266940.Krad_2097"/>
<dbReference type="Pfam" id="PF00561">
    <property type="entry name" value="Abhydrolase_1"/>
    <property type="match status" value="1"/>
</dbReference>
<keyword evidence="4" id="KW-1185">Reference proteome</keyword>
<dbReference type="Gene3D" id="3.40.50.1820">
    <property type="entry name" value="alpha/beta hydrolase"/>
    <property type="match status" value="1"/>
</dbReference>
<dbReference type="GO" id="GO:0016787">
    <property type="term" value="F:hydrolase activity"/>
    <property type="evidence" value="ECO:0007669"/>
    <property type="project" value="UniProtKB-KW"/>
</dbReference>
<dbReference type="InterPro" id="IPR000073">
    <property type="entry name" value="AB_hydrolase_1"/>
</dbReference>
<accession>A6W9U3</accession>
<dbReference type="PANTHER" id="PTHR43039">
    <property type="entry name" value="ESTERASE-RELATED"/>
    <property type="match status" value="1"/>
</dbReference>
<organism evidence="3 4">
    <name type="scientific">Kineococcus radiotolerans (strain ATCC BAA-149 / DSM 14245 / SRS30216)</name>
    <dbReference type="NCBI Taxonomy" id="266940"/>
    <lineage>
        <taxon>Bacteria</taxon>
        <taxon>Bacillati</taxon>
        <taxon>Actinomycetota</taxon>
        <taxon>Actinomycetes</taxon>
        <taxon>Kineosporiales</taxon>
        <taxon>Kineosporiaceae</taxon>
        <taxon>Kineococcus</taxon>
    </lineage>
</organism>
<protein>
    <submittedName>
        <fullName evidence="3">Alpha/beta hydrolase fold</fullName>
    </submittedName>
</protein>
<feature type="domain" description="AB hydrolase-1" evidence="2">
    <location>
        <begin position="27"/>
        <end position="263"/>
    </location>
</feature>
<sequence>MRTPTATTPGSAAQRHDVHVLGHPQGPVLLLLHGFGTDQSSWNRVLPALTPHHRVVLLDQAGAGGFDATAYDRTRYSTLDGYAADLVEVCEELDLHDVTLVGHSVSAMIAARVALAAPDRIRQVVMLVPSARYTDDPASGYDGGFSTEDIDELLDTLDSNYLSWTATVAPMVMGNPSRPELGEELTASFRQLHPDAARDFARATFRTDSRALLAEVSTPVLVLQSRDDVLAPDTAVRDVVARLPHATLVSLDASGHCPHLSHPDATAAAVLAHLAPPGHRS</sequence>
<dbReference type="HOGENOM" id="CLU_020336_30_0_11"/>
<comment type="similarity">
    <text evidence="1">Belongs to the AB hydrolase superfamily.</text>
</comment>
<keyword evidence="3" id="KW-0378">Hydrolase</keyword>
<gene>
    <name evidence="3" type="ordered locus">Krad_2097</name>
</gene>
<dbReference type="eggNOG" id="COG0596">
    <property type="taxonomic scope" value="Bacteria"/>
</dbReference>
<dbReference type="ESTHER" id="kinrd-a6w9u3">
    <property type="family name" value="RsbQ-like"/>
</dbReference>
<dbReference type="EMBL" id="CP000750">
    <property type="protein sequence ID" value="ABS03582.1"/>
    <property type="molecule type" value="Genomic_DNA"/>
</dbReference>
<proteinExistence type="inferred from homology"/>
<dbReference type="AlphaFoldDB" id="A6W9U3"/>
<name>A6W9U3_KINRD</name>
<evidence type="ECO:0000313" key="4">
    <source>
        <dbReference type="Proteomes" id="UP000001116"/>
    </source>
</evidence>
<dbReference type="RefSeq" id="WP_011981279.1">
    <property type="nucleotide sequence ID" value="NC_009664.2"/>
</dbReference>
<evidence type="ECO:0000313" key="3">
    <source>
        <dbReference type="EMBL" id="ABS03582.1"/>
    </source>
</evidence>